<dbReference type="EMBL" id="JXCE01000012">
    <property type="protein sequence ID" value="KPA45543.1"/>
    <property type="molecule type" value="Genomic_DNA"/>
</dbReference>
<evidence type="ECO:0000313" key="2">
    <source>
        <dbReference type="EMBL" id="KPA45543.1"/>
    </source>
</evidence>
<feature type="compositionally biased region" description="Polar residues" evidence="1">
    <location>
        <begin position="117"/>
        <end position="130"/>
    </location>
</feature>
<protein>
    <submittedName>
        <fullName evidence="2">Uncharacterized protein</fullName>
    </submittedName>
</protein>
<keyword evidence="3" id="KW-1185">Reference proteome</keyword>
<name>A0A0M9F3X6_FUSLA</name>
<reference evidence="2 3" key="1">
    <citation type="submission" date="2015-04" db="EMBL/GenBank/DDBJ databases">
        <title>The draft genome sequence of Fusarium langsethiae, a T-2/HT-2 mycotoxin producer.</title>
        <authorList>
            <person name="Lysoe E."/>
            <person name="Divon H.H."/>
            <person name="Terzi V."/>
            <person name="Orru L."/>
            <person name="Lamontanara A."/>
            <person name="Kolseth A.-K."/>
            <person name="Frandsen R.J."/>
            <person name="Nielsen K."/>
            <person name="Thrane U."/>
        </authorList>
    </citation>
    <scope>NUCLEOTIDE SEQUENCE [LARGE SCALE GENOMIC DNA]</scope>
    <source>
        <strain evidence="2 3">Fl201059</strain>
    </source>
</reference>
<evidence type="ECO:0000313" key="3">
    <source>
        <dbReference type="Proteomes" id="UP000037904"/>
    </source>
</evidence>
<proteinExistence type="predicted"/>
<dbReference type="AlphaFoldDB" id="A0A0M9F3X6"/>
<sequence>MNSFLPSDVQGPQTRSSSTNTSIIFRTPAASMSFPTALRHLQEAALRVGKGEIVNNWDELVAQFKQAIERGAAPQAGPRPVNLAQTNARAEPRRENPRRSAVASGATPRREGPPQEVTRTNSRLGNASAQTAPEIPLPIAIAKLNSRRISKFIIRDWNNS</sequence>
<dbReference type="OrthoDB" id="10615631at2759"/>
<feature type="region of interest" description="Disordered" evidence="1">
    <location>
        <begin position="71"/>
        <end position="130"/>
    </location>
</feature>
<accession>A0A0M9F3X6</accession>
<dbReference type="Proteomes" id="UP000037904">
    <property type="component" value="Unassembled WGS sequence"/>
</dbReference>
<gene>
    <name evidence="2" type="ORF">FLAG1_01476</name>
</gene>
<comment type="caution">
    <text evidence="2">The sequence shown here is derived from an EMBL/GenBank/DDBJ whole genome shotgun (WGS) entry which is preliminary data.</text>
</comment>
<feature type="region of interest" description="Disordered" evidence="1">
    <location>
        <begin position="1"/>
        <end position="22"/>
    </location>
</feature>
<organism evidence="2 3">
    <name type="scientific">Fusarium langsethiae</name>
    <dbReference type="NCBI Taxonomy" id="179993"/>
    <lineage>
        <taxon>Eukaryota</taxon>
        <taxon>Fungi</taxon>
        <taxon>Dikarya</taxon>
        <taxon>Ascomycota</taxon>
        <taxon>Pezizomycotina</taxon>
        <taxon>Sordariomycetes</taxon>
        <taxon>Hypocreomycetidae</taxon>
        <taxon>Hypocreales</taxon>
        <taxon>Nectriaceae</taxon>
        <taxon>Fusarium</taxon>
    </lineage>
</organism>
<evidence type="ECO:0000256" key="1">
    <source>
        <dbReference type="SAM" id="MobiDB-lite"/>
    </source>
</evidence>